<keyword evidence="3" id="KW-1185">Reference proteome</keyword>
<feature type="domain" description="DUF1330" evidence="1">
    <location>
        <begin position="3"/>
        <end position="97"/>
    </location>
</feature>
<dbReference type="PANTHER" id="PTHR41521">
    <property type="match status" value="1"/>
</dbReference>
<name>A0A9X8GVL1_9BURK</name>
<reference evidence="2 3" key="1">
    <citation type="submission" date="2018-09" db="EMBL/GenBank/DDBJ databases">
        <title>Acidovorax cavernicola nov. sp. isolated from Gruta de las Maravillas (Aracena, Spain).</title>
        <authorList>
            <person name="Jurado V."/>
            <person name="Gutierrez-Patricio S."/>
            <person name="Gonzalez-Pimentel J.L."/>
            <person name="Miller A.Z."/>
            <person name="Laiz L."/>
            <person name="Saiz-Jimenez C."/>
        </authorList>
    </citation>
    <scope>NUCLEOTIDE SEQUENCE [LARGE SCALE GENOMIC DNA]</scope>
    <source>
        <strain evidence="2 3">1011MAR4D40.2</strain>
    </source>
</reference>
<dbReference type="InterPro" id="IPR011008">
    <property type="entry name" value="Dimeric_a/b-barrel"/>
</dbReference>
<gene>
    <name evidence="2" type="ORF">D3H34_10120</name>
</gene>
<dbReference type="RefSeq" id="WP_119553325.1">
    <property type="nucleotide sequence ID" value="NZ_QXMN01000009.1"/>
</dbReference>
<dbReference type="Proteomes" id="UP000265619">
    <property type="component" value="Unassembled WGS sequence"/>
</dbReference>
<dbReference type="Pfam" id="PF07045">
    <property type="entry name" value="DUF1330"/>
    <property type="match status" value="1"/>
</dbReference>
<evidence type="ECO:0000313" key="2">
    <source>
        <dbReference type="EMBL" id="RIX81644.1"/>
    </source>
</evidence>
<evidence type="ECO:0000259" key="1">
    <source>
        <dbReference type="Pfam" id="PF07045"/>
    </source>
</evidence>
<evidence type="ECO:0000313" key="3">
    <source>
        <dbReference type="Proteomes" id="UP000265619"/>
    </source>
</evidence>
<dbReference type="EMBL" id="QXMN01000009">
    <property type="protein sequence ID" value="RIX81644.1"/>
    <property type="molecule type" value="Genomic_DNA"/>
</dbReference>
<dbReference type="AlphaFoldDB" id="A0A9X8GVL1"/>
<dbReference type="Gene3D" id="3.30.70.100">
    <property type="match status" value="1"/>
</dbReference>
<dbReference type="InterPro" id="IPR010753">
    <property type="entry name" value="DUF1330"/>
</dbReference>
<organism evidence="2 3">
    <name type="scientific">Acidovorax cavernicola</name>
    <dbReference type="NCBI Taxonomy" id="1675792"/>
    <lineage>
        <taxon>Bacteria</taxon>
        <taxon>Pseudomonadati</taxon>
        <taxon>Pseudomonadota</taxon>
        <taxon>Betaproteobacteria</taxon>
        <taxon>Burkholderiales</taxon>
        <taxon>Comamonadaceae</taxon>
        <taxon>Acidovorax</taxon>
    </lineage>
</organism>
<accession>A0A9X8GVL1</accession>
<dbReference type="PANTHER" id="PTHR41521:SF4">
    <property type="entry name" value="BLR0684 PROTEIN"/>
    <property type="match status" value="1"/>
</dbReference>
<dbReference type="SUPFAM" id="SSF54909">
    <property type="entry name" value="Dimeric alpha+beta barrel"/>
    <property type="match status" value="1"/>
</dbReference>
<dbReference type="OrthoDB" id="516779at2"/>
<comment type="caution">
    <text evidence="2">The sequence shown here is derived from an EMBL/GenBank/DDBJ whole genome shotgun (WGS) entry which is preliminary data.</text>
</comment>
<proteinExistence type="predicted"/>
<sequence>MTSAYIIANVEVTNPAQYEDYKKWSTEAMKAHGAEVCVRGGKVEVLEGDDWNPQRLVVLKFPNVEAAHKFYASPEYGKARAARAGAAIMRMIVVEGV</sequence>
<protein>
    <submittedName>
        <fullName evidence="2">DUF1330 domain-containing protein</fullName>
    </submittedName>
</protein>